<reference evidence="1" key="1">
    <citation type="submission" date="2021-06" db="EMBL/GenBank/DDBJ databases">
        <title>Comparative genomics, transcriptomics and evolutionary studies reveal genomic signatures of adaptation to plant cell wall in hemibiotrophic fungi.</title>
        <authorList>
            <consortium name="DOE Joint Genome Institute"/>
            <person name="Baroncelli R."/>
            <person name="Diaz J.F."/>
            <person name="Benocci T."/>
            <person name="Peng M."/>
            <person name="Battaglia E."/>
            <person name="Haridas S."/>
            <person name="Andreopoulos W."/>
            <person name="Labutti K."/>
            <person name="Pangilinan J."/>
            <person name="Floch G.L."/>
            <person name="Makela M.R."/>
            <person name="Henrissat B."/>
            <person name="Grigoriev I.V."/>
            <person name="Crouch J.A."/>
            <person name="De Vries R.P."/>
            <person name="Sukno S.A."/>
            <person name="Thon M.R."/>
        </authorList>
    </citation>
    <scope>NUCLEOTIDE SEQUENCE</scope>
    <source>
        <strain evidence="1">MAFF235873</strain>
    </source>
</reference>
<sequence length="169" mass="18437">MDSAAQPNLSALGGANLCDGCANVILDDSSDDFVEGEALYGTHATLRHKDEGKKVIVGLRPVCKWNDSLPGLPGLASSAQAGCGLCGFVREHVLKRGIEYLGDVHISAVYVWGADRNIFGTTINDEGLVFWRCWVYNPSTQEMLAELTFNIETSSVHKLMMQQMSWRTG</sequence>
<evidence type="ECO:0000313" key="2">
    <source>
        <dbReference type="Proteomes" id="UP001232148"/>
    </source>
</evidence>
<comment type="caution">
    <text evidence="1">The sequence shown here is derived from an EMBL/GenBank/DDBJ whole genome shotgun (WGS) entry which is preliminary data.</text>
</comment>
<dbReference type="EMBL" id="MU842881">
    <property type="protein sequence ID" value="KAK2028241.1"/>
    <property type="molecule type" value="Genomic_DNA"/>
</dbReference>
<protein>
    <submittedName>
        <fullName evidence="1">Uncharacterized protein</fullName>
    </submittedName>
</protein>
<keyword evidence="2" id="KW-1185">Reference proteome</keyword>
<gene>
    <name evidence="1" type="ORF">LX32DRAFT_673617</name>
</gene>
<accession>A0AAD9LZE6</accession>
<dbReference type="AlphaFoldDB" id="A0AAD9LZE6"/>
<dbReference type="Proteomes" id="UP001232148">
    <property type="component" value="Unassembled WGS sequence"/>
</dbReference>
<evidence type="ECO:0000313" key="1">
    <source>
        <dbReference type="EMBL" id="KAK2028241.1"/>
    </source>
</evidence>
<organism evidence="1 2">
    <name type="scientific">Colletotrichum zoysiae</name>
    <dbReference type="NCBI Taxonomy" id="1216348"/>
    <lineage>
        <taxon>Eukaryota</taxon>
        <taxon>Fungi</taxon>
        <taxon>Dikarya</taxon>
        <taxon>Ascomycota</taxon>
        <taxon>Pezizomycotina</taxon>
        <taxon>Sordariomycetes</taxon>
        <taxon>Hypocreomycetidae</taxon>
        <taxon>Glomerellales</taxon>
        <taxon>Glomerellaceae</taxon>
        <taxon>Colletotrichum</taxon>
        <taxon>Colletotrichum graminicola species complex</taxon>
    </lineage>
</organism>
<name>A0AAD9LZE6_9PEZI</name>
<proteinExistence type="predicted"/>